<comment type="caution">
    <text evidence="1">The sequence shown here is derived from an EMBL/GenBank/DDBJ whole genome shotgun (WGS) entry which is preliminary data.</text>
</comment>
<dbReference type="EMBL" id="JMTB01000207">
    <property type="protein sequence ID" value="KFB91831.1"/>
    <property type="molecule type" value="Genomic_DNA"/>
</dbReference>
<dbReference type="AlphaFoldDB" id="A0A084Z2Y7"/>
<dbReference type="RefSeq" id="WP_038163790.1">
    <property type="nucleotide sequence ID" value="NZ_JMTB01000207.1"/>
</dbReference>
<name>A0A084Z2Y7_9ENTR</name>
<evidence type="ECO:0000313" key="2">
    <source>
        <dbReference type="Proteomes" id="UP000028630"/>
    </source>
</evidence>
<organism evidence="1 2">
    <name type="scientific">Trabulsiella guamensis ATCC 49490</name>
    <dbReference type="NCBI Taxonomy" id="1005994"/>
    <lineage>
        <taxon>Bacteria</taxon>
        <taxon>Pseudomonadati</taxon>
        <taxon>Pseudomonadota</taxon>
        <taxon>Gammaproteobacteria</taxon>
        <taxon>Enterobacterales</taxon>
        <taxon>Enterobacteriaceae</taxon>
        <taxon>Trabulsiella</taxon>
    </lineage>
</organism>
<accession>A0A084Z2Y7</accession>
<protein>
    <submittedName>
        <fullName evidence="1">PerC family transcriptional activator</fullName>
    </submittedName>
</protein>
<reference evidence="2" key="1">
    <citation type="submission" date="2014-05" db="EMBL/GenBank/DDBJ databases">
        <title>ATOL: Assembling a taxonomically balanced genome-scale reconstruction of the evolutionary history of the Enterobacteriaceae.</title>
        <authorList>
            <person name="Plunkett G. III"/>
            <person name="Neeno-Eckwall E.C."/>
            <person name="Glasner J.D."/>
            <person name="Perna N.T."/>
        </authorList>
    </citation>
    <scope>NUCLEOTIDE SEQUENCE [LARGE SCALE GENOMIC DNA]</scope>
    <source>
        <strain evidence="2">ATCC 49490</strain>
    </source>
</reference>
<keyword evidence="2" id="KW-1185">Reference proteome</keyword>
<sequence length="94" mass="10888">MVNDTIAEKLEARGFWRRAAARWLDVMQHCATDAQREWISQRRKYCLSMIASPRHDNKLDIGAINRAAIATQEAMGIKQDNSITFRSYYPRSSK</sequence>
<dbReference type="InterPro" id="IPR024684">
    <property type="entry name" value="Tscrpt_act_PerC/SfV_Orf40"/>
</dbReference>
<dbReference type="Proteomes" id="UP000028630">
    <property type="component" value="Unassembled WGS sequence"/>
</dbReference>
<gene>
    <name evidence="1" type="ORF">GTGU_04768</name>
</gene>
<dbReference type="Pfam" id="PF06069">
    <property type="entry name" value="PerC"/>
    <property type="match status" value="1"/>
</dbReference>
<evidence type="ECO:0000313" key="1">
    <source>
        <dbReference type="EMBL" id="KFB91831.1"/>
    </source>
</evidence>
<dbReference type="eggNOG" id="ENOG50338SN">
    <property type="taxonomic scope" value="Bacteria"/>
</dbReference>
<proteinExistence type="predicted"/>
<dbReference type="OrthoDB" id="6630580at2"/>